<dbReference type="Gene3D" id="1.10.10.10">
    <property type="entry name" value="Winged helix-like DNA-binding domain superfamily/Winged helix DNA-binding domain"/>
    <property type="match status" value="1"/>
</dbReference>
<dbReference type="GO" id="GO:0003677">
    <property type="term" value="F:DNA binding"/>
    <property type="evidence" value="ECO:0007669"/>
    <property type="project" value="InterPro"/>
</dbReference>
<accession>A0A9D7SRS5</accession>
<dbReference type="InterPro" id="IPR013324">
    <property type="entry name" value="RNA_pol_sigma_r3/r4-like"/>
</dbReference>
<dbReference type="InterPro" id="IPR014284">
    <property type="entry name" value="RNA_pol_sigma-70_dom"/>
</dbReference>
<dbReference type="CDD" id="cd06171">
    <property type="entry name" value="Sigma70_r4"/>
    <property type="match status" value="1"/>
</dbReference>
<dbReference type="InterPro" id="IPR036388">
    <property type="entry name" value="WH-like_DNA-bd_sf"/>
</dbReference>
<feature type="domain" description="RNA polymerase sigma factor 70 region 4 type 2" evidence="6">
    <location>
        <begin position="115"/>
        <end position="166"/>
    </location>
</feature>
<evidence type="ECO:0000256" key="3">
    <source>
        <dbReference type="ARBA" id="ARBA00023082"/>
    </source>
</evidence>
<dbReference type="GO" id="GO:0016987">
    <property type="term" value="F:sigma factor activity"/>
    <property type="evidence" value="ECO:0007669"/>
    <property type="project" value="UniProtKB-KW"/>
</dbReference>
<dbReference type="SUPFAM" id="SSF88946">
    <property type="entry name" value="Sigma2 domain of RNA polymerase sigma factors"/>
    <property type="match status" value="1"/>
</dbReference>
<dbReference type="Gene3D" id="1.10.1740.10">
    <property type="match status" value="1"/>
</dbReference>
<dbReference type="InterPro" id="IPR013325">
    <property type="entry name" value="RNA_pol_sigma_r2"/>
</dbReference>
<dbReference type="AlphaFoldDB" id="A0A9D7SRS5"/>
<dbReference type="SUPFAM" id="SSF88659">
    <property type="entry name" value="Sigma3 and sigma4 domains of RNA polymerase sigma factors"/>
    <property type="match status" value="1"/>
</dbReference>
<protein>
    <submittedName>
        <fullName evidence="7">Sigma-70 family RNA polymerase sigma factor</fullName>
    </submittedName>
</protein>
<dbReference type="EMBL" id="JADKGY010000001">
    <property type="protein sequence ID" value="MBK9981888.1"/>
    <property type="molecule type" value="Genomic_DNA"/>
</dbReference>
<evidence type="ECO:0000313" key="8">
    <source>
        <dbReference type="Proteomes" id="UP000808337"/>
    </source>
</evidence>
<evidence type="ECO:0000259" key="6">
    <source>
        <dbReference type="Pfam" id="PF08281"/>
    </source>
</evidence>
<dbReference type="Pfam" id="PF08281">
    <property type="entry name" value="Sigma70_r4_2"/>
    <property type="match status" value="1"/>
</dbReference>
<keyword evidence="2" id="KW-0805">Transcription regulation</keyword>
<name>A0A9D7SRS5_9BACT</name>
<reference evidence="7 8" key="1">
    <citation type="submission" date="2020-10" db="EMBL/GenBank/DDBJ databases">
        <title>Connecting structure to function with the recovery of over 1000 high-quality activated sludge metagenome-assembled genomes encoding full-length rRNA genes using long-read sequencing.</title>
        <authorList>
            <person name="Singleton C.M."/>
            <person name="Petriglieri F."/>
            <person name="Kristensen J.M."/>
            <person name="Kirkegaard R.H."/>
            <person name="Michaelsen T.Y."/>
            <person name="Andersen M.H."/>
            <person name="Karst S.M."/>
            <person name="Dueholm M.S."/>
            <person name="Nielsen P.H."/>
            <person name="Albertsen M."/>
        </authorList>
    </citation>
    <scope>NUCLEOTIDE SEQUENCE [LARGE SCALE GENOMIC DNA]</scope>
    <source>
        <strain evidence="7">Ribe_18-Q3-R11-54_MAXAC.273</strain>
    </source>
</reference>
<dbReference type="InterPro" id="IPR039425">
    <property type="entry name" value="RNA_pol_sigma-70-like"/>
</dbReference>
<dbReference type="InterPro" id="IPR007627">
    <property type="entry name" value="RNA_pol_sigma70_r2"/>
</dbReference>
<dbReference type="PANTHER" id="PTHR43133:SF46">
    <property type="entry name" value="RNA POLYMERASE SIGMA-70 FACTOR ECF SUBFAMILY"/>
    <property type="match status" value="1"/>
</dbReference>
<gene>
    <name evidence="7" type="ORF">IPP15_05600</name>
</gene>
<sequence>MSEAELIQGCIRNDRKCQEQLYKQHFPVMMSMCLKYTKDEDKALLILNDGFLKVFQKIGTFRSEGSFEGWIRRLIYHTMADYYKKENSYIRFIQFELPDEKHAQVPQSDPLEFQDLIGLLDRIPGRSAEVFRLFAIEGYSHEEIGVKMNISTGTSKWHLSNARERLRSLIVNENHARTSSI</sequence>
<evidence type="ECO:0000256" key="4">
    <source>
        <dbReference type="ARBA" id="ARBA00023163"/>
    </source>
</evidence>
<dbReference type="InterPro" id="IPR013249">
    <property type="entry name" value="RNA_pol_sigma70_r4_t2"/>
</dbReference>
<evidence type="ECO:0000256" key="1">
    <source>
        <dbReference type="ARBA" id="ARBA00010641"/>
    </source>
</evidence>
<dbReference type="Proteomes" id="UP000808337">
    <property type="component" value="Unassembled WGS sequence"/>
</dbReference>
<dbReference type="GO" id="GO:0006352">
    <property type="term" value="P:DNA-templated transcription initiation"/>
    <property type="evidence" value="ECO:0007669"/>
    <property type="project" value="InterPro"/>
</dbReference>
<evidence type="ECO:0000256" key="2">
    <source>
        <dbReference type="ARBA" id="ARBA00023015"/>
    </source>
</evidence>
<dbReference type="Pfam" id="PF04542">
    <property type="entry name" value="Sigma70_r2"/>
    <property type="match status" value="1"/>
</dbReference>
<keyword evidence="4" id="KW-0804">Transcription</keyword>
<keyword evidence="3" id="KW-0731">Sigma factor</keyword>
<comment type="similarity">
    <text evidence="1">Belongs to the sigma-70 factor family. ECF subfamily.</text>
</comment>
<dbReference type="PANTHER" id="PTHR43133">
    <property type="entry name" value="RNA POLYMERASE ECF-TYPE SIGMA FACTO"/>
    <property type="match status" value="1"/>
</dbReference>
<feature type="domain" description="RNA polymerase sigma-70 region 2" evidence="5">
    <location>
        <begin position="21"/>
        <end position="87"/>
    </location>
</feature>
<evidence type="ECO:0000313" key="7">
    <source>
        <dbReference type="EMBL" id="MBK9981888.1"/>
    </source>
</evidence>
<proteinExistence type="inferred from homology"/>
<dbReference type="NCBIfam" id="TIGR02937">
    <property type="entry name" value="sigma70-ECF"/>
    <property type="match status" value="1"/>
</dbReference>
<evidence type="ECO:0000259" key="5">
    <source>
        <dbReference type="Pfam" id="PF04542"/>
    </source>
</evidence>
<organism evidence="7 8">
    <name type="scientific">Candidatus Opimibacter skivensis</name>
    <dbReference type="NCBI Taxonomy" id="2982028"/>
    <lineage>
        <taxon>Bacteria</taxon>
        <taxon>Pseudomonadati</taxon>
        <taxon>Bacteroidota</taxon>
        <taxon>Saprospiria</taxon>
        <taxon>Saprospirales</taxon>
        <taxon>Saprospiraceae</taxon>
        <taxon>Candidatus Opimibacter</taxon>
    </lineage>
</organism>
<comment type="caution">
    <text evidence="7">The sequence shown here is derived from an EMBL/GenBank/DDBJ whole genome shotgun (WGS) entry which is preliminary data.</text>
</comment>